<keyword evidence="5" id="KW-0067">ATP-binding</keyword>
<reference evidence="11 12" key="1">
    <citation type="submission" date="2019-04" db="EMBL/GenBank/DDBJ databases">
        <title>Comparative genomics and transcriptomics to analyze fruiting body development in filamentous ascomycetes.</title>
        <authorList>
            <consortium name="DOE Joint Genome Institute"/>
            <person name="Lutkenhaus R."/>
            <person name="Traeger S."/>
            <person name="Breuer J."/>
            <person name="Kuo A."/>
            <person name="Lipzen A."/>
            <person name="Pangilinan J."/>
            <person name="Dilworth D."/>
            <person name="Sandor L."/>
            <person name="Poggeler S."/>
            <person name="Barry K."/>
            <person name="Grigoriev I.V."/>
            <person name="Nowrousian M."/>
        </authorList>
    </citation>
    <scope>NUCLEOTIDE SEQUENCE [LARGE SCALE GENOMIC DNA]</scope>
    <source>
        <strain evidence="11 12">CBS 389.68</strain>
    </source>
</reference>
<dbReference type="InterPro" id="IPR041664">
    <property type="entry name" value="AAA_16"/>
</dbReference>
<evidence type="ECO:0000256" key="6">
    <source>
        <dbReference type="ARBA" id="ARBA00023242"/>
    </source>
</evidence>
<gene>
    <name evidence="11" type="ORF">EX30DRAFT_353195</name>
</gene>
<dbReference type="Pfam" id="PF21639">
    <property type="entry name" value="ORC5_lid"/>
    <property type="match status" value="1"/>
</dbReference>
<keyword evidence="3" id="KW-0235">DNA replication</keyword>
<dbReference type="InterPro" id="IPR048866">
    <property type="entry name" value="ORC5_lid"/>
</dbReference>
<dbReference type="Pfam" id="PF13191">
    <property type="entry name" value="AAA_16"/>
    <property type="match status" value="1"/>
</dbReference>
<dbReference type="InterPro" id="IPR020796">
    <property type="entry name" value="ORC5"/>
</dbReference>
<dbReference type="PANTHER" id="PTHR12705:SF0">
    <property type="entry name" value="ORIGIN RECOGNITION COMPLEX SUBUNIT 5"/>
    <property type="match status" value="1"/>
</dbReference>
<evidence type="ECO:0000256" key="2">
    <source>
        <dbReference type="ARBA" id="ARBA00006269"/>
    </source>
</evidence>
<comment type="similarity">
    <text evidence="2">Belongs to the ORC5 family.</text>
</comment>
<dbReference type="OrthoDB" id="365981at2759"/>
<evidence type="ECO:0000259" key="10">
    <source>
        <dbReference type="Pfam" id="PF21639"/>
    </source>
</evidence>
<evidence type="ECO:0000256" key="4">
    <source>
        <dbReference type="ARBA" id="ARBA00022741"/>
    </source>
</evidence>
<dbReference type="InterPro" id="IPR047088">
    <property type="entry name" value="ORC5_C"/>
</dbReference>
<dbReference type="EMBL" id="ML220112">
    <property type="protein sequence ID" value="TGZ85039.1"/>
    <property type="molecule type" value="Genomic_DNA"/>
</dbReference>
<evidence type="ECO:0000256" key="1">
    <source>
        <dbReference type="ARBA" id="ARBA00004123"/>
    </source>
</evidence>
<dbReference type="GO" id="GO:0006270">
    <property type="term" value="P:DNA replication initiation"/>
    <property type="evidence" value="ECO:0007669"/>
    <property type="project" value="TreeGrafter"/>
</dbReference>
<protein>
    <submittedName>
        <fullName evidence="11">Uncharacterized protein</fullName>
    </submittedName>
</protein>
<proteinExistence type="inferred from homology"/>
<evidence type="ECO:0000256" key="7">
    <source>
        <dbReference type="SAM" id="MobiDB-lite"/>
    </source>
</evidence>
<dbReference type="PANTHER" id="PTHR12705">
    <property type="entry name" value="ORIGIN RECOGNITION COMPLEX SUBUNIT 5"/>
    <property type="match status" value="1"/>
</dbReference>
<feature type="region of interest" description="Disordered" evidence="7">
    <location>
        <begin position="198"/>
        <end position="218"/>
    </location>
</feature>
<evidence type="ECO:0000259" key="9">
    <source>
        <dbReference type="Pfam" id="PF14630"/>
    </source>
</evidence>
<feature type="domain" description="Origin recognition complex subunit 5 C-terminal" evidence="9">
    <location>
        <begin position="313"/>
        <end position="449"/>
    </location>
</feature>
<name>A0A4S2N6S8_9PEZI</name>
<evidence type="ECO:0000313" key="12">
    <source>
        <dbReference type="Proteomes" id="UP000298138"/>
    </source>
</evidence>
<evidence type="ECO:0000259" key="8">
    <source>
        <dbReference type="Pfam" id="PF13191"/>
    </source>
</evidence>
<dbReference type="SUPFAM" id="SSF52540">
    <property type="entry name" value="P-loop containing nucleoside triphosphate hydrolases"/>
    <property type="match status" value="1"/>
</dbReference>
<dbReference type="Proteomes" id="UP000298138">
    <property type="component" value="Unassembled WGS sequence"/>
</dbReference>
<feature type="domain" description="Orc1-like AAA ATPase" evidence="8">
    <location>
        <begin position="15"/>
        <end position="155"/>
    </location>
</feature>
<keyword evidence="12" id="KW-1185">Reference proteome</keyword>
<evidence type="ECO:0000256" key="5">
    <source>
        <dbReference type="ARBA" id="ARBA00022840"/>
    </source>
</evidence>
<keyword evidence="4" id="KW-0547">Nucleotide-binding</keyword>
<feature type="compositionally biased region" description="Acidic residues" evidence="7">
    <location>
        <begin position="203"/>
        <end position="218"/>
    </location>
</feature>
<evidence type="ECO:0000313" key="11">
    <source>
        <dbReference type="EMBL" id="TGZ85039.1"/>
    </source>
</evidence>
<dbReference type="InParanoid" id="A0A4S2N6S8"/>
<keyword evidence="6" id="KW-0539">Nucleus</keyword>
<dbReference type="InterPro" id="IPR027417">
    <property type="entry name" value="P-loop_NTPase"/>
</dbReference>
<feature type="domain" description="ORC5 lid" evidence="10">
    <location>
        <begin position="228"/>
        <end position="287"/>
    </location>
</feature>
<evidence type="ECO:0000256" key="3">
    <source>
        <dbReference type="ARBA" id="ARBA00022705"/>
    </source>
</evidence>
<dbReference type="Pfam" id="PF14630">
    <property type="entry name" value="ORC5_C"/>
    <property type="match status" value="1"/>
</dbReference>
<dbReference type="Gene3D" id="3.40.50.300">
    <property type="entry name" value="P-loop containing nucleotide triphosphate hydrolases"/>
    <property type="match status" value="1"/>
</dbReference>
<dbReference type="GO" id="GO:0005664">
    <property type="term" value="C:nuclear origin of replication recognition complex"/>
    <property type="evidence" value="ECO:0007669"/>
    <property type="project" value="TreeGrafter"/>
</dbReference>
<dbReference type="FunCoup" id="A0A4S2N6S8">
    <property type="interactions" value="833"/>
</dbReference>
<organism evidence="11 12">
    <name type="scientific">Ascodesmis nigricans</name>
    <dbReference type="NCBI Taxonomy" id="341454"/>
    <lineage>
        <taxon>Eukaryota</taxon>
        <taxon>Fungi</taxon>
        <taxon>Dikarya</taxon>
        <taxon>Ascomycota</taxon>
        <taxon>Pezizomycotina</taxon>
        <taxon>Pezizomycetes</taxon>
        <taxon>Pezizales</taxon>
        <taxon>Ascodesmidaceae</taxon>
        <taxon>Ascodesmis</taxon>
    </lineage>
</organism>
<dbReference type="GO" id="GO:0003688">
    <property type="term" value="F:DNA replication origin binding"/>
    <property type="evidence" value="ECO:0007669"/>
    <property type="project" value="TreeGrafter"/>
</dbReference>
<sequence length="451" mass="50776">MLPQEFLSSISLRYPCRTTQLQLLSALIGSDSFPSPQAFIIHGLESTGKTAVTHALLEESGHNFTWISCNECITPRQLTERIAATITTELAPEETNFPRCETVNALTVYLQQLLGDDGKKHFLVLDRIDQQRDAPPTLMASLRRMGEMIPKLTVIFIVSVPHPRLLHSVELPHVHFPPYTKEESIEILSLNPLPIDRIRNSDRDEESDDESEDEDDAEETAKLELAIWKKFCATVWDSLGKGAARSLTQFRDAVEKNWAPFVEPIAKGDYGLKQFSSLLVLNKDMFRRENTIIDTVIPASTTERPFTVKSHDLPHYSKYLVCAAYLASYNQSRHDALVFAKGREGKKKRRGGRAGGRVGKKRKIARRLLGPTGFPIERLLAIFYSIVPHDIPPAVDILSQIATLTSMRILIKASALDPLDGSAKWKVNVAWEYARGIARSIKFDIEDYLIE</sequence>
<accession>A0A4S2N6S8</accession>
<dbReference type="AlphaFoldDB" id="A0A4S2N6S8"/>
<dbReference type="STRING" id="341454.A0A4S2N6S8"/>
<comment type="subcellular location">
    <subcellularLocation>
        <location evidence="1">Nucleus</location>
    </subcellularLocation>
</comment>